<comment type="similarity">
    <text evidence="3">Belongs to the universal stress protein A family.</text>
</comment>
<dbReference type="Proteomes" id="UP000481033">
    <property type="component" value="Unassembled WGS sequence"/>
</dbReference>
<feature type="transmembrane region" description="Helical" evidence="10">
    <location>
        <begin position="94"/>
        <end position="112"/>
    </location>
</feature>
<keyword evidence="9 10" id="KW-0472">Membrane</keyword>
<dbReference type="InterPro" id="IPR006016">
    <property type="entry name" value="UspA"/>
</dbReference>
<evidence type="ECO:0000259" key="11">
    <source>
        <dbReference type="Pfam" id="PF00582"/>
    </source>
</evidence>
<feature type="domain" description="UspA" evidence="11">
    <location>
        <begin position="418"/>
        <end position="548"/>
    </location>
</feature>
<sequence length="684" mass="73765">MDGLRELIVDNPLVAFTTLLLVSLTLPPLFERLRLPGLVGLLFAGVVLGPSVLGLLDPAGDIEKLFADVGKVYLMFVAALEIDLQEFSRNRDRAMKFGFLTFAIPLMGGILLGRWTGFGWVAAVLIGSLMSSHTLLAYPIVMRLGVTRDESVTVTVGATIFTDIAALLVLAVCVSLQGGDFSPFSLTLQMVGLAVYAAAVLFGLNWAGRLYFRRTGSEQGNQFLFVLLAVFLAAVGAQMINVDKVVGAFLAGLAVNGVVGDGPVKEKVEFVGSVLFIPFFFVCMGLLLNVPIFIEAFTDRLGLTVGIVLVLLLTKLLAAAIAGLWFRYSPMQILTMWSLSLPQVAATLAAALVGLQVGLITAPVFNAVIVLMLVTSLVGSTTTSRFASQLPLPVGPLVTDGTDDWLEPAGTPSKPFVVVVPLSNLSTQRYLIEMAAFIAQHEKGYVVPLAIAPAHAHMDDPQLLNALTYHQQILQTAQAISDAVGTEARPQIRIDDDIAEGISRTAREYDAQLVVMGRSQTEGLRARLLGSLIDNVLWASHCPVVVTRLKKTPIELKRILIPVKIMTPQTIRTIRFGQVFAATHEASITLLHVSDLIRPAQDLQRFKGQLRAVMAEGDQVEYGIKCVRHDDPAAVILAAARHVDLVILRSMRRRTAGGLAVSDVTHQVIDTLTCSVVLFGEPHS</sequence>
<evidence type="ECO:0000256" key="9">
    <source>
        <dbReference type="ARBA" id="ARBA00023136"/>
    </source>
</evidence>
<dbReference type="Gene3D" id="1.20.1530.20">
    <property type="match status" value="1"/>
</dbReference>
<dbReference type="InterPro" id="IPR014729">
    <property type="entry name" value="Rossmann-like_a/b/a_fold"/>
</dbReference>
<dbReference type="Gene3D" id="3.40.50.620">
    <property type="entry name" value="HUPs"/>
    <property type="match status" value="2"/>
</dbReference>
<protein>
    <submittedName>
        <fullName evidence="13">Sodium:proton antiporter</fullName>
    </submittedName>
</protein>
<feature type="transmembrane region" description="Helical" evidence="10">
    <location>
        <begin position="333"/>
        <end position="353"/>
    </location>
</feature>
<evidence type="ECO:0000259" key="12">
    <source>
        <dbReference type="Pfam" id="PF00999"/>
    </source>
</evidence>
<dbReference type="RefSeq" id="WP_163698978.1">
    <property type="nucleotide sequence ID" value="NZ_QXHD01000004.1"/>
</dbReference>
<feature type="transmembrane region" description="Helical" evidence="10">
    <location>
        <begin position="271"/>
        <end position="294"/>
    </location>
</feature>
<dbReference type="Pfam" id="PF00999">
    <property type="entry name" value="Na_H_Exchanger"/>
    <property type="match status" value="1"/>
</dbReference>
<evidence type="ECO:0000256" key="4">
    <source>
        <dbReference type="ARBA" id="ARBA00022448"/>
    </source>
</evidence>
<feature type="transmembrane region" description="Helical" evidence="10">
    <location>
        <begin position="12"/>
        <end position="30"/>
    </location>
</feature>
<evidence type="ECO:0000256" key="5">
    <source>
        <dbReference type="ARBA" id="ARBA00022449"/>
    </source>
</evidence>
<evidence type="ECO:0000256" key="1">
    <source>
        <dbReference type="ARBA" id="ARBA00004141"/>
    </source>
</evidence>
<keyword evidence="8" id="KW-0406">Ion transport</keyword>
<gene>
    <name evidence="13" type="ORF">DXZ20_15025</name>
</gene>
<feature type="transmembrane region" description="Helical" evidence="10">
    <location>
        <begin position="37"/>
        <end position="56"/>
    </location>
</feature>
<evidence type="ECO:0000256" key="3">
    <source>
        <dbReference type="ARBA" id="ARBA00008791"/>
    </source>
</evidence>
<dbReference type="PRINTS" id="PR01438">
    <property type="entry name" value="UNVRSLSTRESS"/>
</dbReference>
<feature type="transmembrane region" description="Helical" evidence="10">
    <location>
        <begin position="190"/>
        <end position="211"/>
    </location>
</feature>
<feature type="transmembrane region" description="Helical" evidence="10">
    <location>
        <begin position="300"/>
        <end position="326"/>
    </location>
</feature>
<reference evidence="13 14" key="1">
    <citation type="journal article" date="2020" name="Microb. Ecol.">
        <title>Ecogenomics of the Marine Benthic Filamentous Cyanobacterium Adonisia.</title>
        <authorList>
            <person name="Walter J.M."/>
            <person name="Coutinho F.H."/>
            <person name="Leomil L."/>
            <person name="Hargreaves P.I."/>
            <person name="Campeao M.E."/>
            <person name="Vieira V.V."/>
            <person name="Silva B.S."/>
            <person name="Fistarol G.O."/>
            <person name="Salomon P.S."/>
            <person name="Sawabe T."/>
            <person name="Mino S."/>
            <person name="Hosokawa M."/>
            <person name="Miyashita H."/>
            <person name="Maruyama F."/>
            <person name="van Verk M.C."/>
            <person name="Dutilh B.E."/>
            <person name="Thompson C.C."/>
            <person name="Thompson F.L."/>
        </authorList>
    </citation>
    <scope>NUCLEOTIDE SEQUENCE [LARGE SCALE GENOMIC DNA]</scope>
    <source>
        <strain evidence="13 14">CCMR0081</strain>
    </source>
</reference>
<feature type="transmembrane region" description="Helical" evidence="10">
    <location>
        <begin position="223"/>
        <end position="240"/>
    </location>
</feature>
<accession>A0A6M0RLE4</accession>
<evidence type="ECO:0000313" key="13">
    <source>
        <dbReference type="EMBL" id="NEZ56969.1"/>
    </source>
</evidence>
<dbReference type="InterPro" id="IPR006015">
    <property type="entry name" value="Universal_stress_UspA"/>
</dbReference>
<dbReference type="Pfam" id="PF00582">
    <property type="entry name" value="Usp"/>
    <property type="match status" value="2"/>
</dbReference>
<name>A0A6M0RLE4_9CYAN</name>
<organism evidence="13 14">
    <name type="scientific">Adonisia turfae CCMR0081</name>
    <dbReference type="NCBI Taxonomy" id="2292702"/>
    <lineage>
        <taxon>Bacteria</taxon>
        <taxon>Bacillati</taxon>
        <taxon>Cyanobacteriota</taxon>
        <taxon>Adonisia</taxon>
        <taxon>Adonisia turfae</taxon>
    </lineage>
</organism>
<evidence type="ECO:0000256" key="2">
    <source>
        <dbReference type="ARBA" id="ARBA00005551"/>
    </source>
</evidence>
<dbReference type="InterPro" id="IPR038770">
    <property type="entry name" value="Na+/solute_symporter_sf"/>
</dbReference>
<dbReference type="PANTHER" id="PTHR43562">
    <property type="entry name" value="NAPA-TYPE SODIUM/HYDROGEN ANTIPORTER"/>
    <property type="match status" value="1"/>
</dbReference>
<dbReference type="InterPro" id="IPR006153">
    <property type="entry name" value="Cation/H_exchanger_TM"/>
</dbReference>
<keyword evidence="4" id="KW-0813">Transport</keyword>
<proteinExistence type="inferred from homology"/>
<evidence type="ECO:0000313" key="14">
    <source>
        <dbReference type="Proteomes" id="UP000481033"/>
    </source>
</evidence>
<comment type="caution">
    <text evidence="13">The sequence shown here is derived from an EMBL/GenBank/DDBJ whole genome shotgun (WGS) entry which is preliminary data.</text>
</comment>
<feature type="transmembrane region" description="Helical" evidence="10">
    <location>
        <begin position="118"/>
        <end position="141"/>
    </location>
</feature>
<keyword evidence="5" id="KW-0050">Antiport</keyword>
<keyword evidence="14" id="KW-1185">Reference proteome</keyword>
<dbReference type="AlphaFoldDB" id="A0A6M0RLE4"/>
<feature type="transmembrane region" description="Helical" evidence="10">
    <location>
        <begin position="359"/>
        <end position="379"/>
    </location>
</feature>
<feature type="domain" description="Cation/H+ exchanger transmembrane" evidence="12">
    <location>
        <begin position="21"/>
        <end position="386"/>
    </location>
</feature>
<evidence type="ECO:0000256" key="8">
    <source>
        <dbReference type="ARBA" id="ARBA00023065"/>
    </source>
</evidence>
<feature type="domain" description="UspA" evidence="11">
    <location>
        <begin position="557"/>
        <end position="678"/>
    </location>
</feature>
<comment type="similarity">
    <text evidence="2">Belongs to the monovalent cation:proton antiporter 2 (CPA2) transporter (TC 2.A.37) family.</text>
</comment>
<feature type="transmembrane region" description="Helical" evidence="10">
    <location>
        <begin position="153"/>
        <end position="178"/>
    </location>
</feature>
<dbReference type="GO" id="GO:0016020">
    <property type="term" value="C:membrane"/>
    <property type="evidence" value="ECO:0007669"/>
    <property type="project" value="UniProtKB-SubCell"/>
</dbReference>
<evidence type="ECO:0000256" key="7">
    <source>
        <dbReference type="ARBA" id="ARBA00022989"/>
    </source>
</evidence>
<evidence type="ECO:0000256" key="10">
    <source>
        <dbReference type="SAM" id="Phobius"/>
    </source>
</evidence>
<keyword evidence="6 10" id="KW-0812">Transmembrane</keyword>
<dbReference type="EMBL" id="QXHD01000004">
    <property type="protein sequence ID" value="NEZ56969.1"/>
    <property type="molecule type" value="Genomic_DNA"/>
</dbReference>
<dbReference type="SUPFAM" id="SSF52402">
    <property type="entry name" value="Adenine nucleotide alpha hydrolases-like"/>
    <property type="match status" value="2"/>
</dbReference>
<dbReference type="GO" id="GO:1902600">
    <property type="term" value="P:proton transmembrane transport"/>
    <property type="evidence" value="ECO:0007669"/>
    <property type="project" value="InterPro"/>
</dbReference>
<dbReference type="PANTHER" id="PTHR43562:SF4">
    <property type="entry name" value="NA(+)_H(+) ANTIPORTER NHAS5"/>
    <property type="match status" value="1"/>
</dbReference>
<comment type="subcellular location">
    <subcellularLocation>
        <location evidence="1">Membrane</location>
        <topology evidence="1">Multi-pass membrane protein</topology>
    </subcellularLocation>
</comment>
<evidence type="ECO:0000256" key="6">
    <source>
        <dbReference type="ARBA" id="ARBA00022692"/>
    </source>
</evidence>
<dbReference type="GO" id="GO:0015297">
    <property type="term" value="F:antiporter activity"/>
    <property type="evidence" value="ECO:0007669"/>
    <property type="project" value="UniProtKB-KW"/>
</dbReference>
<keyword evidence="7 10" id="KW-1133">Transmembrane helix</keyword>